<dbReference type="InterPro" id="IPR004843">
    <property type="entry name" value="Calcineurin-like_PHP"/>
</dbReference>
<dbReference type="AlphaFoldDB" id="A0A7X9WFH3"/>
<dbReference type="Proteomes" id="UP000291949">
    <property type="component" value="Unassembled WGS sequence"/>
</dbReference>
<evidence type="ECO:0000259" key="1">
    <source>
        <dbReference type="Pfam" id="PF00149"/>
    </source>
</evidence>
<dbReference type="GO" id="GO:0110154">
    <property type="term" value="P:RNA decapping"/>
    <property type="evidence" value="ECO:0007669"/>
    <property type="project" value="TreeGrafter"/>
</dbReference>
<sequence>MPKRLLAVSDIHGHGKSLARLLKAAHYDAKDDQLVLIGDYVNNGPDSVGTLKFVKQLVNDGAIALVGNHELRWLERKDKPAIQWHQFINELPYYKVIGQYIFVHAGIDTSKSMRKQSRAVVTGHAPENLNHFLPKNKVIVHGHVPNYRLGYKKDHIHIEPRVIDIDTGAGHNQYLTLLDLTSQKQYSVKVSDDDAKIQERRVKLK</sequence>
<dbReference type="InterPro" id="IPR050126">
    <property type="entry name" value="Ap4A_hydrolase"/>
</dbReference>
<feature type="domain" description="Calcineurin-like phosphoesterase" evidence="1">
    <location>
        <begin position="4"/>
        <end position="152"/>
    </location>
</feature>
<dbReference type="InterPro" id="IPR029052">
    <property type="entry name" value="Metallo-depent_PP-like"/>
</dbReference>
<dbReference type="EMBL" id="JABBMI010000069">
    <property type="protein sequence ID" value="NMK54980.1"/>
    <property type="molecule type" value="Genomic_DNA"/>
</dbReference>
<dbReference type="Gene3D" id="3.60.21.10">
    <property type="match status" value="1"/>
</dbReference>
<evidence type="ECO:0000313" key="7">
    <source>
        <dbReference type="Proteomes" id="UP000550736"/>
    </source>
</evidence>
<proteinExistence type="predicted"/>
<gene>
    <name evidence="4" type="ORF">EQ811_08635</name>
    <name evidence="3" type="ORF">HHM13_08375</name>
    <name evidence="2" type="ORF">HHM24_09625</name>
</gene>
<dbReference type="EMBL" id="JABBLX010000023">
    <property type="protein sequence ID" value="NMK98105.1"/>
    <property type="molecule type" value="Genomic_DNA"/>
</dbReference>
<dbReference type="EMBL" id="SCHC01000002">
    <property type="protein sequence ID" value="TBW76915.1"/>
    <property type="molecule type" value="Genomic_DNA"/>
</dbReference>
<evidence type="ECO:0000313" key="5">
    <source>
        <dbReference type="Proteomes" id="UP000291949"/>
    </source>
</evidence>
<dbReference type="GO" id="GO:0008803">
    <property type="term" value="F:bis(5'-nucleosyl)-tetraphosphatase (symmetrical) activity"/>
    <property type="evidence" value="ECO:0007669"/>
    <property type="project" value="TreeGrafter"/>
</dbReference>
<dbReference type="GO" id="GO:0005737">
    <property type="term" value="C:cytoplasm"/>
    <property type="evidence" value="ECO:0007669"/>
    <property type="project" value="TreeGrafter"/>
</dbReference>
<dbReference type="Proteomes" id="UP000538955">
    <property type="component" value="Unassembled WGS sequence"/>
</dbReference>
<dbReference type="Pfam" id="PF00149">
    <property type="entry name" value="Metallophos"/>
    <property type="match status" value="1"/>
</dbReference>
<evidence type="ECO:0000313" key="6">
    <source>
        <dbReference type="Proteomes" id="UP000538955"/>
    </source>
</evidence>
<protein>
    <submittedName>
        <fullName evidence="4">Serine/threonine protein phosphatase</fullName>
    </submittedName>
</protein>
<dbReference type="GO" id="GO:0016791">
    <property type="term" value="F:phosphatase activity"/>
    <property type="evidence" value="ECO:0007669"/>
    <property type="project" value="TreeGrafter"/>
</dbReference>
<dbReference type="PANTHER" id="PTHR42850:SF4">
    <property type="entry name" value="ZINC-DEPENDENT ENDOPOLYPHOSPHATASE"/>
    <property type="match status" value="1"/>
</dbReference>
<keyword evidence="6" id="KW-1185">Reference proteome</keyword>
<dbReference type="RefSeq" id="WP_030062687.1">
    <property type="nucleotide sequence ID" value="NZ_AP014956.1"/>
</dbReference>
<reference evidence="4 5" key="1">
    <citation type="journal article" date="2019" name="Sci. Transl. Med.">
        <title>Quorum sensing between bacterial species on the skin protects against epidermal injury in atopic dermatitis.</title>
        <authorList>
            <person name="Williams M.R."/>
        </authorList>
    </citation>
    <scope>NUCLEOTIDE SEQUENCE [LARGE SCALE GENOMIC DNA]</scope>
    <source>
        <strain evidence="4 5">H8</strain>
    </source>
</reference>
<organism evidence="4 5">
    <name type="scientific">Staphylococcus capitis</name>
    <dbReference type="NCBI Taxonomy" id="29388"/>
    <lineage>
        <taxon>Bacteria</taxon>
        <taxon>Bacillati</taxon>
        <taxon>Bacillota</taxon>
        <taxon>Bacilli</taxon>
        <taxon>Bacillales</taxon>
        <taxon>Staphylococcaceae</taxon>
        <taxon>Staphylococcus</taxon>
    </lineage>
</organism>
<evidence type="ECO:0000313" key="4">
    <source>
        <dbReference type="EMBL" id="TBW76915.1"/>
    </source>
</evidence>
<evidence type="ECO:0000313" key="2">
    <source>
        <dbReference type="EMBL" id="NMK54980.1"/>
    </source>
</evidence>
<dbReference type="Proteomes" id="UP000550736">
    <property type="component" value="Unassembled WGS sequence"/>
</dbReference>
<dbReference type="SUPFAM" id="SSF56300">
    <property type="entry name" value="Metallo-dependent phosphatases"/>
    <property type="match status" value="1"/>
</dbReference>
<reference evidence="6 7" key="2">
    <citation type="submission" date="2020-04" db="EMBL/GenBank/DDBJ databases">
        <title>The Epidemiology and Molecular Characteristics of Linezolid-Resistant Staphylococcus capitis in Huashan Hospital, Shanghai.</title>
        <authorList>
            <person name="Ding L."/>
            <person name="Li P."/>
            <person name="Yang Y."/>
            <person name="Lin D."/>
            <person name="Xu X."/>
        </authorList>
    </citation>
    <scope>NUCLEOTIDE SEQUENCE [LARGE SCALE GENOMIC DNA]</scope>
    <source>
        <strain evidence="3 7">12-86</strain>
        <strain evidence="2 6">17-84</strain>
    </source>
</reference>
<dbReference type="PANTHER" id="PTHR42850">
    <property type="entry name" value="METALLOPHOSPHOESTERASE"/>
    <property type="match status" value="1"/>
</dbReference>
<name>A0A7X9WFH3_STACP</name>
<comment type="caution">
    <text evidence="4">The sequence shown here is derived from an EMBL/GenBank/DDBJ whole genome shotgun (WGS) entry which is preliminary data.</text>
</comment>
<accession>A0A7X9WFH3</accession>
<evidence type="ECO:0000313" key="3">
    <source>
        <dbReference type="EMBL" id="NMK98105.1"/>
    </source>
</evidence>